<evidence type="ECO:0000259" key="1">
    <source>
        <dbReference type="PROSITE" id="PS50835"/>
    </source>
</evidence>
<dbReference type="InterPro" id="IPR003599">
    <property type="entry name" value="Ig_sub"/>
</dbReference>
<dbReference type="GeneTree" id="ENSGT01140000283908"/>
<dbReference type="InterPro" id="IPR036179">
    <property type="entry name" value="Ig-like_dom_sf"/>
</dbReference>
<dbReference type="SUPFAM" id="SSF48726">
    <property type="entry name" value="Immunoglobulin"/>
    <property type="match status" value="2"/>
</dbReference>
<evidence type="ECO:0000313" key="3">
    <source>
        <dbReference type="Proteomes" id="UP000314982"/>
    </source>
</evidence>
<dbReference type="SMART" id="SM00408">
    <property type="entry name" value="IGc2"/>
    <property type="match status" value="1"/>
</dbReference>
<keyword evidence="3" id="KW-1185">Reference proteome</keyword>
<dbReference type="Proteomes" id="UP000314982">
    <property type="component" value="Unassembled WGS sequence"/>
</dbReference>
<reference evidence="2" key="2">
    <citation type="submission" date="2025-08" db="UniProtKB">
        <authorList>
            <consortium name="Ensembl"/>
        </authorList>
    </citation>
    <scope>IDENTIFICATION</scope>
</reference>
<dbReference type="InterPro" id="IPR003598">
    <property type="entry name" value="Ig_sub2"/>
</dbReference>
<reference evidence="2" key="3">
    <citation type="submission" date="2025-09" db="UniProtKB">
        <authorList>
            <consortium name="Ensembl"/>
        </authorList>
    </citation>
    <scope>IDENTIFICATION</scope>
</reference>
<protein>
    <recommendedName>
        <fullName evidence="1">Ig-like domain-containing protein</fullName>
    </recommendedName>
</protein>
<name>A0A4W5JR27_9TELE</name>
<accession>A0A4W5JR27</accession>
<dbReference type="PANTHER" id="PTHR46013">
    <property type="entry name" value="VASCULAR CELL ADHESION MOLECULE 1"/>
    <property type="match status" value="1"/>
</dbReference>
<reference evidence="3" key="1">
    <citation type="submission" date="2018-06" db="EMBL/GenBank/DDBJ databases">
        <title>Genome assembly of Danube salmon.</title>
        <authorList>
            <person name="Macqueen D.J."/>
            <person name="Gundappa M.K."/>
        </authorList>
    </citation>
    <scope>NUCLEOTIDE SEQUENCE [LARGE SCALE GENOMIC DNA]</scope>
</reference>
<dbReference type="AlphaFoldDB" id="A0A4W5JR27"/>
<dbReference type="PROSITE" id="PS50835">
    <property type="entry name" value="IG_LIKE"/>
    <property type="match status" value="2"/>
</dbReference>
<evidence type="ECO:0000313" key="2">
    <source>
        <dbReference type="Ensembl" id="ENSHHUP00000002241.1"/>
    </source>
</evidence>
<organism evidence="2 3">
    <name type="scientific">Hucho hucho</name>
    <name type="common">huchen</name>
    <dbReference type="NCBI Taxonomy" id="62062"/>
    <lineage>
        <taxon>Eukaryota</taxon>
        <taxon>Metazoa</taxon>
        <taxon>Chordata</taxon>
        <taxon>Craniata</taxon>
        <taxon>Vertebrata</taxon>
        <taxon>Euteleostomi</taxon>
        <taxon>Actinopterygii</taxon>
        <taxon>Neopterygii</taxon>
        <taxon>Teleostei</taxon>
        <taxon>Protacanthopterygii</taxon>
        <taxon>Salmoniformes</taxon>
        <taxon>Salmonidae</taxon>
        <taxon>Salmoninae</taxon>
        <taxon>Hucho</taxon>
    </lineage>
</organism>
<dbReference type="STRING" id="62062.ENSHHUP00000002241"/>
<dbReference type="SMART" id="SM00409">
    <property type="entry name" value="IG"/>
    <property type="match status" value="1"/>
</dbReference>
<proteinExistence type="predicted"/>
<dbReference type="Gene3D" id="2.60.40.10">
    <property type="entry name" value="Immunoglobulins"/>
    <property type="match status" value="2"/>
</dbReference>
<dbReference type="Ensembl" id="ENSHHUT00000002316.1">
    <property type="protein sequence ID" value="ENSHHUP00000002241.1"/>
    <property type="gene ID" value="ENSHHUG00000001455.1"/>
</dbReference>
<dbReference type="Pfam" id="PF13895">
    <property type="entry name" value="Ig_2"/>
    <property type="match status" value="1"/>
</dbReference>
<sequence>LLIHSSTWRTLTCSTTSCPLTGDHTYTWYKNEQVVTEKTSTCSVLPNAKDSYTCAVKGLEDLSSPAVYGPRNTSVSVSPSGEIVESSSVTLTCSSDANTPVDKYTWYKKNGGGYQSMTGPQHVFNQIQSSDSGEYYCEAQNEMGTDRSTTINMDVKPTVAHAGEEYSSVIYCTVNKPRTRKT</sequence>
<dbReference type="PANTHER" id="PTHR46013:SF4">
    <property type="entry name" value="B-CELL RECEPTOR CD22-RELATED"/>
    <property type="match status" value="1"/>
</dbReference>
<dbReference type="InterPro" id="IPR013783">
    <property type="entry name" value="Ig-like_fold"/>
</dbReference>
<dbReference type="InterPro" id="IPR007110">
    <property type="entry name" value="Ig-like_dom"/>
</dbReference>
<feature type="domain" description="Ig-like" evidence="1">
    <location>
        <begin position="70"/>
        <end position="152"/>
    </location>
</feature>
<feature type="domain" description="Ig-like" evidence="1">
    <location>
        <begin position="1"/>
        <end position="56"/>
    </location>
</feature>